<proteinExistence type="predicted"/>
<reference evidence="2 3" key="1">
    <citation type="journal article" date="2020" name="BMC Genomics">
        <title>Intraspecific diversification of the crop wild relative Brassica cretica Lam. using demographic model selection.</title>
        <authorList>
            <person name="Kioukis A."/>
            <person name="Michalopoulou V.A."/>
            <person name="Briers L."/>
            <person name="Pirintsos S."/>
            <person name="Studholme D.J."/>
            <person name="Pavlidis P."/>
            <person name="Sarris P.F."/>
        </authorList>
    </citation>
    <scope>NUCLEOTIDE SEQUENCE [LARGE SCALE GENOMIC DNA]</scope>
    <source>
        <strain evidence="3">cv. PFS-1207/04</strain>
    </source>
</reference>
<evidence type="ECO:0000313" key="3">
    <source>
        <dbReference type="Proteomes" id="UP000266723"/>
    </source>
</evidence>
<feature type="domain" description="RNase H type-1" evidence="1">
    <location>
        <begin position="84"/>
        <end position="201"/>
    </location>
</feature>
<dbReference type="PANTHER" id="PTHR47074">
    <property type="entry name" value="BNAC02G40300D PROTEIN"/>
    <property type="match status" value="1"/>
</dbReference>
<dbReference type="InterPro" id="IPR012337">
    <property type="entry name" value="RNaseH-like_sf"/>
</dbReference>
<protein>
    <recommendedName>
        <fullName evidence="1">RNase H type-1 domain-containing protein</fullName>
    </recommendedName>
</protein>
<gene>
    <name evidence="2" type="ORF">DY000_02042335</name>
</gene>
<dbReference type="InterPro" id="IPR036397">
    <property type="entry name" value="RNaseH_sf"/>
</dbReference>
<dbReference type="CDD" id="cd06222">
    <property type="entry name" value="RNase_H_like"/>
    <property type="match status" value="1"/>
</dbReference>
<dbReference type="PANTHER" id="PTHR47074:SF11">
    <property type="entry name" value="REVERSE TRANSCRIPTASE-LIKE PROTEIN"/>
    <property type="match status" value="1"/>
</dbReference>
<dbReference type="InterPro" id="IPR052929">
    <property type="entry name" value="RNase_H-like_EbsB-rel"/>
</dbReference>
<dbReference type="Pfam" id="PF13456">
    <property type="entry name" value="RVT_3"/>
    <property type="match status" value="1"/>
</dbReference>
<dbReference type="InterPro" id="IPR044730">
    <property type="entry name" value="RNase_H-like_dom_plant"/>
</dbReference>
<sequence length="220" mass="24420">MHAVNCLPPTAIISTPLVPWLLWSLWKARNKYVFENFAGSPADTVSQAIVAAREWEMAQVKVEKKRPLLKPQMPTKEVDTVAQSDAAWSELSNNAGLSWIVTTPDQSIVGNRGVRFISSPQIAEGLALRDAVARCNSQKVKEVRLESDSAQLINSINRKEPPLELYGIVQDILTMSVSFDYVVFVWISRLRNINADAAAKNTLSLLEQDVVVDELIPPPN</sequence>
<dbReference type="EMBL" id="QGKV02001507">
    <property type="protein sequence ID" value="KAF3530204.1"/>
    <property type="molecule type" value="Genomic_DNA"/>
</dbReference>
<dbReference type="InterPro" id="IPR002156">
    <property type="entry name" value="RNaseH_domain"/>
</dbReference>
<name>A0ABQ7BD54_BRACR</name>
<dbReference type="SUPFAM" id="SSF53098">
    <property type="entry name" value="Ribonuclease H-like"/>
    <property type="match status" value="1"/>
</dbReference>
<dbReference type="Gene3D" id="3.30.420.10">
    <property type="entry name" value="Ribonuclease H-like superfamily/Ribonuclease H"/>
    <property type="match status" value="1"/>
</dbReference>
<evidence type="ECO:0000313" key="2">
    <source>
        <dbReference type="EMBL" id="KAF3530204.1"/>
    </source>
</evidence>
<organism evidence="2 3">
    <name type="scientific">Brassica cretica</name>
    <name type="common">Mustard</name>
    <dbReference type="NCBI Taxonomy" id="69181"/>
    <lineage>
        <taxon>Eukaryota</taxon>
        <taxon>Viridiplantae</taxon>
        <taxon>Streptophyta</taxon>
        <taxon>Embryophyta</taxon>
        <taxon>Tracheophyta</taxon>
        <taxon>Spermatophyta</taxon>
        <taxon>Magnoliopsida</taxon>
        <taxon>eudicotyledons</taxon>
        <taxon>Gunneridae</taxon>
        <taxon>Pentapetalae</taxon>
        <taxon>rosids</taxon>
        <taxon>malvids</taxon>
        <taxon>Brassicales</taxon>
        <taxon>Brassicaceae</taxon>
        <taxon>Brassiceae</taxon>
        <taxon>Brassica</taxon>
    </lineage>
</organism>
<accession>A0ABQ7BD54</accession>
<dbReference type="Proteomes" id="UP000266723">
    <property type="component" value="Unassembled WGS sequence"/>
</dbReference>
<comment type="caution">
    <text evidence="2">The sequence shown here is derived from an EMBL/GenBank/DDBJ whole genome shotgun (WGS) entry which is preliminary data.</text>
</comment>
<evidence type="ECO:0000259" key="1">
    <source>
        <dbReference type="Pfam" id="PF13456"/>
    </source>
</evidence>
<keyword evidence="3" id="KW-1185">Reference proteome</keyword>